<dbReference type="RefSeq" id="XP_005770331.1">
    <property type="nucleotide sequence ID" value="XM_005770274.1"/>
</dbReference>
<accession>A0A0D3J317</accession>
<protein>
    <recommendedName>
        <fullName evidence="4">RNase H type-1 domain-containing protein</fullName>
    </recommendedName>
</protein>
<evidence type="ECO:0008006" key="4">
    <source>
        <dbReference type="Google" id="ProtNLM"/>
    </source>
</evidence>
<reference evidence="2" key="2">
    <citation type="submission" date="2024-10" db="UniProtKB">
        <authorList>
            <consortium name="EnsemblProtists"/>
        </authorList>
    </citation>
    <scope>IDENTIFICATION</scope>
</reference>
<dbReference type="PaxDb" id="2903-EOD17902"/>
<feature type="chain" id="PRO_5044211051" description="RNase H type-1 domain-containing protein" evidence="1">
    <location>
        <begin position="19"/>
        <end position="500"/>
    </location>
</feature>
<sequence>MAIRVPLWLVLSTFAAFALLLRLESSATAPPPGLEPGELPTARFGLVHVPKTGGLAVRHALGDRCDDIVIERRAHSTAESDVLKVGLRPLVVLRAPLERLQSSFDFWQQGSSELSALSRGNPQATLLLKPARRLPWEGFLDGLLNGSSPHRATAQLIVNAPQALASWAWSAHFHPLRRFVDKEDPRSVYVCYSRRLLAQRLACMAAAVGVRCLFNATGNVNPTRRRKRAASAEPVVPPHLLAPLQRYLSDDEAIFRRHCGAFVPRPVVSYGVYKGPARFGRPVEGSGQLEGGDDELRLAFGQGLWGGRLPDDWQVIDAEMYAVLAYLRKMATAEDAADRRCLVLSDCKPALQQIEAAYRKGSLEGLREELESVTFLWVPSHAGCASNADAAATAYMGASEIEDATAVIREAVRTRPCLYTDRRRTADGEWRGDVLDRRTYYATRGHTNEWVRGRLGEGLTAGSHTAGVTGPLWSDVVRGTTRHKWDKRQRIKDQARRARD</sequence>
<dbReference type="GeneID" id="17263931"/>
<reference evidence="3" key="1">
    <citation type="journal article" date="2013" name="Nature">
        <title>Pan genome of the phytoplankton Emiliania underpins its global distribution.</title>
        <authorList>
            <person name="Read B.A."/>
            <person name="Kegel J."/>
            <person name="Klute M.J."/>
            <person name="Kuo A."/>
            <person name="Lefebvre S.C."/>
            <person name="Maumus F."/>
            <person name="Mayer C."/>
            <person name="Miller J."/>
            <person name="Monier A."/>
            <person name="Salamov A."/>
            <person name="Young J."/>
            <person name="Aguilar M."/>
            <person name="Claverie J.M."/>
            <person name="Frickenhaus S."/>
            <person name="Gonzalez K."/>
            <person name="Herman E.K."/>
            <person name="Lin Y.C."/>
            <person name="Napier J."/>
            <person name="Ogata H."/>
            <person name="Sarno A.F."/>
            <person name="Shmutz J."/>
            <person name="Schroeder D."/>
            <person name="de Vargas C."/>
            <person name="Verret F."/>
            <person name="von Dassow P."/>
            <person name="Valentin K."/>
            <person name="Van de Peer Y."/>
            <person name="Wheeler G."/>
            <person name="Dacks J.B."/>
            <person name="Delwiche C.F."/>
            <person name="Dyhrman S.T."/>
            <person name="Glockner G."/>
            <person name="John U."/>
            <person name="Richards T."/>
            <person name="Worden A.Z."/>
            <person name="Zhang X."/>
            <person name="Grigoriev I.V."/>
            <person name="Allen A.E."/>
            <person name="Bidle K."/>
            <person name="Borodovsky M."/>
            <person name="Bowler C."/>
            <person name="Brownlee C."/>
            <person name="Cock J.M."/>
            <person name="Elias M."/>
            <person name="Gladyshev V.N."/>
            <person name="Groth M."/>
            <person name="Guda C."/>
            <person name="Hadaegh A."/>
            <person name="Iglesias-Rodriguez M.D."/>
            <person name="Jenkins J."/>
            <person name="Jones B.M."/>
            <person name="Lawson T."/>
            <person name="Leese F."/>
            <person name="Lindquist E."/>
            <person name="Lobanov A."/>
            <person name="Lomsadze A."/>
            <person name="Malik S.B."/>
            <person name="Marsh M.E."/>
            <person name="Mackinder L."/>
            <person name="Mock T."/>
            <person name="Mueller-Roeber B."/>
            <person name="Pagarete A."/>
            <person name="Parker M."/>
            <person name="Probert I."/>
            <person name="Quesneville H."/>
            <person name="Raines C."/>
            <person name="Rensing S.A."/>
            <person name="Riano-Pachon D.M."/>
            <person name="Richier S."/>
            <person name="Rokitta S."/>
            <person name="Shiraiwa Y."/>
            <person name="Soanes D.M."/>
            <person name="van der Giezen M."/>
            <person name="Wahlund T.M."/>
            <person name="Williams B."/>
            <person name="Wilson W."/>
            <person name="Wolfe G."/>
            <person name="Wurch L.L."/>
        </authorList>
    </citation>
    <scope>NUCLEOTIDE SEQUENCE</scope>
</reference>
<organism evidence="2 3">
    <name type="scientific">Emiliania huxleyi (strain CCMP1516)</name>
    <dbReference type="NCBI Taxonomy" id="280463"/>
    <lineage>
        <taxon>Eukaryota</taxon>
        <taxon>Haptista</taxon>
        <taxon>Haptophyta</taxon>
        <taxon>Prymnesiophyceae</taxon>
        <taxon>Isochrysidales</taxon>
        <taxon>Noelaerhabdaceae</taxon>
        <taxon>Emiliania</taxon>
    </lineage>
</organism>
<evidence type="ECO:0000256" key="1">
    <source>
        <dbReference type="SAM" id="SignalP"/>
    </source>
</evidence>
<dbReference type="Proteomes" id="UP000013827">
    <property type="component" value="Unassembled WGS sequence"/>
</dbReference>
<dbReference type="InterPro" id="IPR036397">
    <property type="entry name" value="RNaseH_sf"/>
</dbReference>
<evidence type="ECO:0000313" key="2">
    <source>
        <dbReference type="EnsemblProtists" id="EOD17902"/>
    </source>
</evidence>
<keyword evidence="3" id="KW-1185">Reference proteome</keyword>
<dbReference type="HOGENOM" id="CLU_545677_0_0_1"/>
<feature type="signal peptide" evidence="1">
    <location>
        <begin position="1"/>
        <end position="18"/>
    </location>
</feature>
<dbReference type="GO" id="GO:0003676">
    <property type="term" value="F:nucleic acid binding"/>
    <property type="evidence" value="ECO:0007669"/>
    <property type="project" value="InterPro"/>
</dbReference>
<evidence type="ECO:0000313" key="3">
    <source>
        <dbReference type="Proteomes" id="UP000013827"/>
    </source>
</evidence>
<dbReference type="KEGG" id="ehx:EMIHUDRAFT_464177"/>
<keyword evidence="1" id="KW-0732">Signal</keyword>
<name>A0A0D3J317_EMIH1</name>
<dbReference type="Gene3D" id="3.30.420.10">
    <property type="entry name" value="Ribonuclease H-like superfamily/Ribonuclease H"/>
    <property type="match status" value="1"/>
</dbReference>
<dbReference type="AlphaFoldDB" id="A0A0D3J317"/>
<dbReference type="EnsemblProtists" id="EOD17902">
    <property type="protein sequence ID" value="EOD17902"/>
    <property type="gene ID" value="EMIHUDRAFT_464177"/>
</dbReference>
<proteinExistence type="predicted"/>